<proteinExistence type="predicted"/>
<sequence length="162" mass="17432">MEPPLRDGLPPVVGPHPRVLLLGSFPSELSLAAGEYYANPHNQFWPLLGAVFGFDAAVAYPQRIAAAAHHGVALWDVIGRCRRTGSLDARIDRKSVQCNDVDALVAEHPGIRRILVNGAAAHDFAVRHLGTALPVLRLPSSSPAATTAFAVKLARWRELLVP</sequence>
<dbReference type="OrthoDB" id="9799921at2"/>
<protein>
    <submittedName>
        <fullName evidence="2">DNA-deoxyinosine glycosylase</fullName>
    </submittedName>
</protein>
<accession>A0A1E8Q7Q1</accession>
<evidence type="ECO:0000313" key="2">
    <source>
        <dbReference type="EMBL" id="OFJ53914.1"/>
    </source>
</evidence>
<dbReference type="Pfam" id="PF03167">
    <property type="entry name" value="UDG"/>
    <property type="match status" value="1"/>
</dbReference>
<name>A0A1E8Q7Q1_9MYCO</name>
<dbReference type="InterPro" id="IPR036895">
    <property type="entry name" value="Uracil-DNA_glycosylase-like_sf"/>
</dbReference>
<evidence type="ECO:0000259" key="1">
    <source>
        <dbReference type="SMART" id="SM00986"/>
    </source>
</evidence>
<dbReference type="SMART" id="SM00986">
    <property type="entry name" value="UDG"/>
    <property type="match status" value="1"/>
</dbReference>
<dbReference type="AlphaFoldDB" id="A0A1E8Q7Q1"/>
<dbReference type="Proteomes" id="UP000178953">
    <property type="component" value="Unassembled WGS sequence"/>
</dbReference>
<comment type="caution">
    <text evidence="2">The sequence shown here is derived from an EMBL/GenBank/DDBJ whole genome shotgun (WGS) entry which is preliminary data.</text>
</comment>
<feature type="domain" description="Uracil-DNA glycosylase-like" evidence="1">
    <location>
        <begin position="10"/>
        <end position="160"/>
    </location>
</feature>
<dbReference type="SUPFAM" id="SSF52141">
    <property type="entry name" value="Uracil-DNA glycosylase-like"/>
    <property type="match status" value="1"/>
</dbReference>
<dbReference type="InterPro" id="IPR026353">
    <property type="entry name" value="Hypoxan-DNA_Glyclase"/>
</dbReference>
<dbReference type="NCBIfam" id="TIGR04274">
    <property type="entry name" value="hypoxanDNAglyco"/>
    <property type="match status" value="1"/>
</dbReference>
<dbReference type="EMBL" id="MCHX01000019">
    <property type="protein sequence ID" value="OFJ53914.1"/>
    <property type="molecule type" value="Genomic_DNA"/>
</dbReference>
<evidence type="ECO:0000313" key="3">
    <source>
        <dbReference type="Proteomes" id="UP000178953"/>
    </source>
</evidence>
<keyword evidence="3" id="KW-1185">Reference proteome</keyword>
<dbReference type="Gene3D" id="3.40.470.10">
    <property type="entry name" value="Uracil-DNA glycosylase-like domain"/>
    <property type="match status" value="1"/>
</dbReference>
<organism evidence="2 3">
    <name type="scientific">Mycolicibacterium grossiae</name>
    <dbReference type="NCBI Taxonomy" id="1552759"/>
    <lineage>
        <taxon>Bacteria</taxon>
        <taxon>Bacillati</taxon>
        <taxon>Actinomycetota</taxon>
        <taxon>Actinomycetes</taxon>
        <taxon>Mycobacteriales</taxon>
        <taxon>Mycobacteriaceae</taxon>
        <taxon>Mycolicibacterium</taxon>
    </lineage>
</organism>
<dbReference type="InterPro" id="IPR005122">
    <property type="entry name" value="Uracil-DNA_glycosylase-like"/>
</dbReference>
<gene>
    <name evidence="2" type="ORF">BEL07_10205</name>
</gene>
<reference evidence="2 3" key="1">
    <citation type="submission" date="2016-09" db="EMBL/GenBank/DDBJ databases">
        <title>genome sequence of Mycobacterium sp. 739 SCH.</title>
        <authorList>
            <person name="Greninger A.L."/>
            <person name="Qin X."/>
            <person name="Jerome K."/>
            <person name="Vora S."/>
            <person name="Quinn K."/>
        </authorList>
    </citation>
    <scope>NUCLEOTIDE SEQUENCE [LARGE SCALE GENOMIC DNA]</scope>
    <source>
        <strain evidence="2 3">SCH</strain>
    </source>
</reference>
<dbReference type="SMART" id="SM00987">
    <property type="entry name" value="UreE_C"/>
    <property type="match status" value="1"/>
</dbReference>
<dbReference type="CDD" id="cd10032">
    <property type="entry name" value="UDG-F6_HDG"/>
    <property type="match status" value="1"/>
</dbReference>